<dbReference type="RefSeq" id="WP_015880115.1">
    <property type="nucleotide sequence ID" value="NC_012691.1"/>
</dbReference>
<dbReference type="Proteomes" id="UP000009073">
    <property type="component" value="Chromosome"/>
</dbReference>
<dbReference type="eggNOG" id="COG3209">
    <property type="taxonomic scope" value="Bacteria"/>
</dbReference>
<keyword evidence="1" id="KW-1133">Transmembrane helix</keyword>
<dbReference type="AlphaFoldDB" id="C4LDQ5"/>
<reference evidence="2 3" key="2">
    <citation type="journal article" date="2011" name="Stand. Genomic Sci.">
        <title>Complete genome sequence of Tolumonas auensis type strain (TA 4).</title>
        <authorList>
            <person name="Chertkov O."/>
            <person name="Copeland A."/>
            <person name="Lucas S."/>
            <person name="Lapidus A."/>
            <person name="Berry K.W."/>
            <person name="Detter J.C."/>
            <person name="Del Rio T.G."/>
            <person name="Hammon N."/>
            <person name="Dalin E."/>
            <person name="Tice H."/>
            <person name="Pitluck S."/>
            <person name="Richardson P."/>
            <person name="Bruce D."/>
            <person name="Goodwin L."/>
            <person name="Han C."/>
            <person name="Tapia R."/>
            <person name="Saunders E."/>
            <person name="Schmutz J."/>
            <person name="Brettin T."/>
            <person name="Larimer F."/>
            <person name="Land M."/>
            <person name="Hauser L."/>
            <person name="Spring S."/>
            <person name="Rohde M."/>
            <person name="Kyrpides N.C."/>
            <person name="Ivanova N."/>
            <person name="Goker M."/>
            <person name="Beller H.R."/>
            <person name="Klenk H.P."/>
            <person name="Woyke T."/>
        </authorList>
    </citation>
    <scope>NUCLEOTIDE SEQUENCE [LARGE SCALE GENOMIC DNA]</scope>
    <source>
        <strain evidence="3">DSM 9187 / TA4</strain>
    </source>
</reference>
<evidence type="ECO:0000313" key="2">
    <source>
        <dbReference type="EMBL" id="ACQ94666.1"/>
    </source>
</evidence>
<reference evidence="3" key="1">
    <citation type="submission" date="2009-05" db="EMBL/GenBank/DDBJ databases">
        <title>Complete sequence of Tolumonas auensis DSM 9187.</title>
        <authorList>
            <consortium name="US DOE Joint Genome Institute"/>
            <person name="Lucas S."/>
            <person name="Copeland A."/>
            <person name="Lapidus A."/>
            <person name="Glavina del Rio T."/>
            <person name="Tice H."/>
            <person name="Bruce D."/>
            <person name="Goodwin L."/>
            <person name="Pitluck S."/>
            <person name="Chertkov O."/>
            <person name="Brettin T."/>
            <person name="Detter J.C."/>
            <person name="Han C."/>
            <person name="Larimer F."/>
            <person name="Land M."/>
            <person name="Hauser L."/>
            <person name="Kyrpides N."/>
            <person name="Mikhailova N."/>
            <person name="Spring S."/>
            <person name="Beller H."/>
        </authorList>
    </citation>
    <scope>NUCLEOTIDE SEQUENCE [LARGE SCALE GENOMIC DNA]</scope>
    <source>
        <strain evidence="3">DSM 9187 / TA4</strain>
    </source>
</reference>
<proteinExistence type="predicted"/>
<sequence>MNVPNAVSDLVLSRLGLSAAFSTITGMSLFNSYINGRNTYYWDKTAMKEGAGDYTKALIHHWLHDTHNTSVTAAVHESIKYPLENRIWFNYPNQGWGGATGALDKPSIIGRVLDDGRTQLTKISYNSIGKVTRYTDPVGRVTTMTYADNQQDLTAVSQGGKQIAAYT</sequence>
<dbReference type="EMBL" id="CP001616">
    <property type="protein sequence ID" value="ACQ94666.1"/>
    <property type="molecule type" value="Genomic_DNA"/>
</dbReference>
<dbReference type="Pfam" id="PF05593">
    <property type="entry name" value="RHS_repeat"/>
    <property type="match status" value="1"/>
</dbReference>
<dbReference type="OrthoDB" id="173976at2"/>
<feature type="transmembrane region" description="Helical" evidence="1">
    <location>
        <begin position="12"/>
        <end position="34"/>
    </location>
</feature>
<keyword evidence="3" id="KW-1185">Reference proteome</keyword>
<organism evidence="2 3">
    <name type="scientific">Tolumonas auensis (strain DSM 9187 / NBRC 110442 / TA 4)</name>
    <dbReference type="NCBI Taxonomy" id="595494"/>
    <lineage>
        <taxon>Bacteria</taxon>
        <taxon>Pseudomonadati</taxon>
        <taxon>Pseudomonadota</taxon>
        <taxon>Gammaproteobacteria</taxon>
        <taxon>Aeromonadales</taxon>
        <taxon>Aeromonadaceae</taxon>
        <taxon>Tolumonas</taxon>
    </lineage>
</organism>
<dbReference type="InterPro" id="IPR031325">
    <property type="entry name" value="RHS_repeat"/>
</dbReference>
<gene>
    <name evidence="2" type="ordered locus">Tola_3077</name>
</gene>
<name>C4LDQ5_TOLAT</name>
<protein>
    <submittedName>
        <fullName evidence="2">Putative rhs-related protein</fullName>
    </submittedName>
</protein>
<keyword evidence="1" id="KW-0812">Transmembrane</keyword>
<dbReference type="HOGENOM" id="CLU_1593816_0_0_6"/>
<evidence type="ECO:0000313" key="3">
    <source>
        <dbReference type="Proteomes" id="UP000009073"/>
    </source>
</evidence>
<accession>C4LDQ5</accession>
<dbReference type="STRING" id="595494.Tola_3077"/>
<dbReference type="KEGG" id="tau:Tola_3077"/>
<keyword evidence="1" id="KW-0472">Membrane</keyword>
<evidence type="ECO:0000256" key="1">
    <source>
        <dbReference type="SAM" id="Phobius"/>
    </source>
</evidence>